<comment type="subcellular location">
    <subcellularLocation>
        <location evidence="1 8">Endoplasmic reticulum membrane</location>
        <topology evidence="1 8">Multi-pass membrane protein</topology>
    </subcellularLocation>
</comment>
<dbReference type="InterPro" id="IPR005599">
    <property type="entry name" value="GPI_mannosylTrfase"/>
</dbReference>
<dbReference type="Pfam" id="PF03901">
    <property type="entry name" value="Glyco_transf_22"/>
    <property type="match status" value="2"/>
</dbReference>
<keyword evidence="3" id="KW-0808">Transferase</keyword>
<keyword evidence="6 8" id="KW-1133">Transmembrane helix</keyword>
<organism evidence="10 11">
    <name type="scientific">Magallana gigas</name>
    <name type="common">Pacific oyster</name>
    <name type="synonym">Crassostrea gigas</name>
    <dbReference type="NCBI Taxonomy" id="29159"/>
    <lineage>
        <taxon>Eukaryota</taxon>
        <taxon>Metazoa</taxon>
        <taxon>Spiralia</taxon>
        <taxon>Lophotrochozoa</taxon>
        <taxon>Mollusca</taxon>
        <taxon>Bivalvia</taxon>
        <taxon>Autobranchia</taxon>
        <taxon>Pteriomorphia</taxon>
        <taxon>Ostreida</taxon>
        <taxon>Ostreoidea</taxon>
        <taxon>Ostreidae</taxon>
        <taxon>Magallana</taxon>
    </lineage>
</organism>
<dbReference type="Proteomes" id="UP000005408">
    <property type="component" value="Unassembled WGS sequence"/>
</dbReference>
<feature type="compositionally biased region" description="Polar residues" evidence="9">
    <location>
        <begin position="467"/>
        <end position="483"/>
    </location>
</feature>
<evidence type="ECO:0000313" key="11">
    <source>
        <dbReference type="Proteomes" id="UP000005408"/>
    </source>
</evidence>
<dbReference type="EC" id="2.4.1.-" evidence="8"/>
<evidence type="ECO:0000256" key="4">
    <source>
        <dbReference type="ARBA" id="ARBA00022692"/>
    </source>
</evidence>
<feature type="transmembrane region" description="Helical" evidence="8">
    <location>
        <begin position="369"/>
        <end position="390"/>
    </location>
</feature>
<feature type="transmembrane region" description="Helical" evidence="8">
    <location>
        <begin position="421"/>
        <end position="441"/>
    </location>
</feature>
<feature type="transmembrane region" description="Helical" evidence="8">
    <location>
        <begin position="539"/>
        <end position="559"/>
    </location>
</feature>
<evidence type="ECO:0000256" key="1">
    <source>
        <dbReference type="ARBA" id="ARBA00004477"/>
    </source>
</evidence>
<feature type="transmembrane region" description="Helical" evidence="8">
    <location>
        <begin position="399"/>
        <end position="415"/>
    </location>
</feature>
<dbReference type="PANTHER" id="PTHR22760">
    <property type="entry name" value="GLYCOSYLTRANSFERASE"/>
    <property type="match status" value="1"/>
</dbReference>
<dbReference type="GO" id="GO:0000026">
    <property type="term" value="F:alpha-1,2-mannosyltransferase activity"/>
    <property type="evidence" value="ECO:0007669"/>
    <property type="project" value="TreeGrafter"/>
</dbReference>
<name>A0A8W8J0B1_MAGGI</name>
<comment type="similarity">
    <text evidence="8">Belongs to the glycosyltransferase 22 family.</text>
</comment>
<evidence type="ECO:0000256" key="9">
    <source>
        <dbReference type="SAM" id="MobiDB-lite"/>
    </source>
</evidence>
<evidence type="ECO:0000313" key="10">
    <source>
        <dbReference type="EnsemblMetazoa" id="G1671.1:cds"/>
    </source>
</evidence>
<evidence type="ECO:0000256" key="7">
    <source>
        <dbReference type="ARBA" id="ARBA00023136"/>
    </source>
</evidence>
<dbReference type="PANTHER" id="PTHR22760:SF4">
    <property type="entry name" value="GPI MANNOSYLTRANSFERASE 3"/>
    <property type="match status" value="1"/>
</dbReference>
<dbReference type="EnsemblMetazoa" id="G1671.1">
    <property type="protein sequence ID" value="G1671.1:cds"/>
    <property type="gene ID" value="G1671"/>
</dbReference>
<evidence type="ECO:0000256" key="8">
    <source>
        <dbReference type="RuleBase" id="RU363075"/>
    </source>
</evidence>
<feature type="transmembrane region" description="Helical" evidence="8">
    <location>
        <begin position="322"/>
        <end position="341"/>
    </location>
</feature>
<dbReference type="AlphaFoldDB" id="A0A8W8J0B1"/>
<keyword evidence="7 8" id="KW-0472">Membrane</keyword>
<dbReference type="GO" id="GO:0005789">
    <property type="term" value="C:endoplasmic reticulum membrane"/>
    <property type="evidence" value="ECO:0007669"/>
    <property type="project" value="UniProtKB-SubCell"/>
</dbReference>
<keyword evidence="2 8" id="KW-0328">Glycosyltransferase</keyword>
<reference evidence="10" key="1">
    <citation type="submission" date="2022-08" db="UniProtKB">
        <authorList>
            <consortium name="EnsemblMetazoa"/>
        </authorList>
    </citation>
    <scope>IDENTIFICATION</scope>
    <source>
        <strain evidence="10">05x7-T-G4-1.051#20</strain>
    </source>
</reference>
<keyword evidence="11" id="KW-1185">Reference proteome</keyword>
<feature type="compositionally biased region" description="Basic and acidic residues" evidence="9">
    <location>
        <begin position="487"/>
        <end position="501"/>
    </location>
</feature>
<evidence type="ECO:0000256" key="3">
    <source>
        <dbReference type="ARBA" id="ARBA00022679"/>
    </source>
</evidence>
<keyword evidence="4 8" id="KW-0812">Transmembrane</keyword>
<evidence type="ECO:0000256" key="6">
    <source>
        <dbReference type="ARBA" id="ARBA00022989"/>
    </source>
</evidence>
<sequence length="693" mass="80524">MRPPKGGNKERLNGRQTRYCVVSIGYTRVGGRKVNCPYIAAVGQRKNMTKDGKGTATIRRRKMKHGPEELDQARNINRNNASNIQEDEHSYKKEEEEGYLFDDEILGPSIIKTIMSSEHKLFSGLIALRIVNALFIQTSYVPDEYWQSLEVSHNMAFGYGYLTWEWQHGLRGYLYPSLFAFMYKFLSILGLDHRLLLIKLPRILQGVMAAWGDLYLYKLSWKLSDRATAQWTLFCQITSWFTLYCCTRTLTNSMESVLVTVALYHFPWPDIRSGQKSSTWKFVSLAVLSVLIRPTAAVTWVLMCSWHLQLNVTKLWKTIKVYLQYGSILLLLSILVDRIFYGDWVFVQYNFLEFNVLHGMSAFYGSHPWHWYITQGYPVIMATHLIPFIFGGWYAKNKVLLMLIIWNIFIFSFLAHKEFRFLLQILPISMHYCGVFFQDLCKKPRLKKKKHKTTKESNSNQKSESSDLTNSEEGQSVTENPDSGSEATKHTEKSETTETRDILGNVESTAKRHSSHEPDADVCPQLLQEMKHKSNLMKAWVLVMVFLVINIPAAVYFGLIHQRGTVVVMKFLYDESFEKNMDVLFLMPCHSTPYYSYLHRNVSMRFLTCEPNLSKEKHYTDEADSFYDDALGWLKKEYHIKRKNPPSHIVYFDRLKTEISEFLTQTGYNHCGTFFHTHLPEGRVGNTVLVSCR</sequence>
<feature type="region of interest" description="Disordered" evidence="9">
    <location>
        <begin position="448"/>
        <end position="502"/>
    </location>
</feature>
<keyword evidence="5 8" id="KW-0256">Endoplasmic reticulum</keyword>
<evidence type="ECO:0000256" key="5">
    <source>
        <dbReference type="ARBA" id="ARBA00022824"/>
    </source>
</evidence>
<accession>A0A8W8J0B1</accession>
<evidence type="ECO:0000256" key="2">
    <source>
        <dbReference type="ARBA" id="ARBA00022676"/>
    </source>
</evidence>
<protein>
    <recommendedName>
        <fullName evidence="8">Mannosyltransferase</fullName>
        <ecNumber evidence="8">2.4.1.-</ecNumber>
    </recommendedName>
</protein>
<dbReference type="GO" id="GO:0006506">
    <property type="term" value="P:GPI anchor biosynthetic process"/>
    <property type="evidence" value="ECO:0007669"/>
    <property type="project" value="TreeGrafter"/>
</dbReference>
<proteinExistence type="inferred from homology"/>
<feature type="transmembrane region" description="Helical" evidence="8">
    <location>
        <begin position="282"/>
        <end position="302"/>
    </location>
</feature>